<dbReference type="AlphaFoldDB" id="A0A2R7Y832"/>
<dbReference type="Pfam" id="PF22578">
    <property type="entry name" value="GGR_cat"/>
    <property type="match status" value="1"/>
</dbReference>
<dbReference type="GO" id="GO:0016628">
    <property type="term" value="F:oxidoreductase activity, acting on the CH-CH group of donors, NAD or NADP as acceptor"/>
    <property type="evidence" value="ECO:0007669"/>
    <property type="project" value="InterPro"/>
</dbReference>
<evidence type="ECO:0000313" key="10">
    <source>
        <dbReference type="Proteomes" id="UP000244093"/>
    </source>
</evidence>
<evidence type="ECO:0000256" key="6">
    <source>
        <dbReference type="ARBA" id="ARBA00023209"/>
    </source>
</evidence>
<keyword evidence="4" id="KW-0560">Oxidoreductase</keyword>
<dbReference type="PANTHER" id="PTHR42685">
    <property type="entry name" value="GERANYLGERANYL DIPHOSPHATE REDUCTASE"/>
    <property type="match status" value="1"/>
</dbReference>
<dbReference type="InterPro" id="IPR050407">
    <property type="entry name" value="Geranylgeranyl_reductase"/>
</dbReference>
<dbReference type="SUPFAM" id="SSF51905">
    <property type="entry name" value="FAD/NAD(P)-binding domain"/>
    <property type="match status" value="1"/>
</dbReference>
<evidence type="ECO:0000256" key="5">
    <source>
        <dbReference type="ARBA" id="ARBA00023098"/>
    </source>
</evidence>
<dbReference type="Pfam" id="PF12831">
    <property type="entry name" value="FAD_oxidored"/>
    <property type="match status" value="1"/>
</dbReference>
<dbReference type="GO" id="GO:0008654">
    <property type="term" value="P:phospholipid biosynthetic process"/>
    <property type="evidence" value="ECO:0007669"/>
    <property type="project" value="UniProtKB-KW"/>
</dbReference>
<dbReference type="InterPro" id="IPR036188">
    <property type="entry name" value="FAD/NAD-bd_sf"/>
</dbReference>
<proteinExistence type="predicted"/>
<keyword evidence="7" id="KW-1208">Phospholipid metabolism</keyword>
<keyword evidence="3" id="KW-0274">FAD</keyword>
<evidence type="ECO:0000313" key="9">
    <source>
        <dbReference type="EMBL" id="PUA33675.1"/>
    </source>
</evidence>
<dbReference type="PANTHER" id="PTHR42685:SF18">
    <property type="entry name" value="DIGERANYLGERANYLGLYCEROPHOSPHOLIPID REDUCTASE"/>
    <property type="match status" value="1"/>
</dbReference>
<dbReference type="InterPro" id="IPR054715">
    <property type="entry name" value="GGR_cat"/>
</dbReference>
<organism evidence="9 10">
    <name type="scientific">Zestosphaera tikiterensis</name>
    <dbReference type="NCBI Taxonomy" id="1973259"/>
    <lineage>
        <taxon>Archaea</taxon>
        <taxon>Thermoproteota</taxon>
        <taxon>Thermoprotei</taxon>
        <taxon>Desulfurococcales</taxon>
        <taxon>Desulfurococcaceae</taxon>
        <taxon>Zestosphaera</taxon>
    </lineage>
</organism>
<keyword evidence="1" id="KW-0444">Lipid biosynthesis</keyword>
<dbReference type="InterPro" id="IPR054906">
    <property type="entry name" value="DGGGPL_red"/>
</dbReference>
<evidence type="ECO:0000256" key="7">
    <source>
        <dbReference type="ARBA" id="ARBA00023264"/>
    </source>
</evidence>
<keyword evidence="5" id="KW-0443">Lipid metabolism</keyword>
<evidence type="ECO:0000259" key="8">
    <source>
        <dbReference type="Pfam" id="PF22578"/>
    </source>
</evidence>
<dbReference type="InterPro" id="IPR011777">
    <property type="entry name" value="Geranylgeranyl_Rdtase_fam"/>
</dbReference>
<evidence type="ECO:0000256" key="4">
    <source>
        <dbReference type="ARBA" id="ARBA00023002"/>
    </source>
</evidence>
<dbReference type="NCBIfam" id="TIGR02032">
    <property type="entry name" value="GG-red-SF"/>
    <property type="match status" value="1"/>
</dbReference>
<protein>
    <submittedName>
        <fullName evidence="9">Geranylgeranyl hydrogenase</fullName>
    </submittedName>
</protein>
<name>A0A2R7Y832_9CREN</name>
<accession>A0A2R7Y832</accession>
<dbReference type="EMBL" id="NBVN01000002">
    <property type="protein sequence ID" value="PUA33675.1"/>
    <property type="molecule type" value="Genomic_DNA"/>
</dbReference>
<keyword evidence="2" id="KW-0285">Flavoprotein</keyword>
<sequence length="454" mass="49650">MVFEVGNYDVLVVGAGLAGSSAAYFLSKSGLKVLIVDVKPPSKVGDKPCGDAIGKHHFDELGLDYPTNDMLEGFVKGIDVYSPTESMKYRVLGEGFEVDRVKYTQYLLKKALDGGVEFLGETQAVEPIVKDGFVVGATLWSRGRGKWVVNSKVVIDASGVSRSLVRKLDSLSWPVAEPADPKDFNIAYREVRKLSKAVEEPEILRIYVSKTVAPGGYWWFFPYSIYGDVVNVGLGVQGGVGYPHPKDLLYKYVFSRDVFKGSQVLEAGGAAVPTRRPVASLVWNGVAVVGDAAYAVNPVHGGGKGPAMVSSMCVSKAVVKALDEGVASAENLWSANLCFMSRYGAKQASLDVFRIFLQKLSDEDLEYGMSRKLIKEEDLNTVSLKGDLELSVVDKALRLLSGLRRPSLLIKLKVVADYMSEVKKLYLNYPEKPSGLKEFVNRVEGLFAKVRSEF</sequence>
<gene>
    <name evidence="9" type="ORF">B7O98_04485</name>
</gene>
<keyword evidence="6" id="KW-0594">Phospholipid biosynthesis</keyword>
<evidence type="ECO:0000256" key="3">
    <source>
        <dbReference type="ARBA" id="ARBA00022827"/>
    </source>
</evidence>
<dbReference type="Proteomes" id="UP000244093">
    <property type="component" value="Unassembled WGS sequence"/>
</dbReference>
<dbReference type="PRINTS" id="PR00420">
    <property type="entry name" value="RNGMNOXGNASE"/>
</dbReference>
<evidence type="ECO:0000256" key="1">
    <source>
        <dbReference type="ARBA" id="ARBA00022516"/>
    </source>
</evidence>
<dbReference type="Gene3D" id="3.50.50.60">
    <property type="entry name" value="FAD/NAD(P)-binding domain"/>
    <property type="match status" value="1"/>
</dbReference>
<comment type="caution">
    <text evidence="9">The sequence shown here is derived from an EMBL/GenBank/DDBJ whole genome shotgun (WGS) entry which is preliminary data.</text>
</comment>
<reference evidence="9 10" key="1">
    <citation type="journal article" date="2018" name="Syst. Appl. Microbiol.">
        <title>A new symbiotic nanoarchaeote (Candidatus Nanoclepta minutus) and its host (Zestosphaera tikiterensis gen. nov., sp. nov.) from a New Zealand hot spring.</title>
        <authorList>
            <person name="St John E."/>
            <person name="Liu Y."/>
            <person name="Podar M."/>
            <person name="Stott M.B."/>
            <person name="Meneghin J."/>
            <person name="Chen Z."/>
            <person name="Lagutin K."/>
            <person name="Mitchell K."/>
            <person name="Reysenbach A.L."/>
        </authorList>
    </citation>
    <scope>NUCLEOTIDE SEQUENCE [LARGE SCALE GENOMIC DNA]</scope>
    <source>
        <strain evidence="9">NZ3</strain>
    </source>
</reference>
<evidence type="ECO:0000256" key="2">
    <source>
        <dbReference type="ARBA" id="ARBA00022630"/>
    </source>
</evidence>
<feature type="domain" description="Digeranylgeranylglycerophospholipid reductase catalytic" evidence="8">
    <location>
        <begin position="183"/>
        <end position="272"/>
    </location>
</feature>
<dbReference type="NCBIfam" id="NF041080">
    <property type="entry name" value="DGGGPL_reductase"/>
    <property type="match status" value="1"/>
</dbReference>